<geneLocation type="plasmid" evidence="1">
    <name>unnamed</name>
</geneLocation>
<organism evidence="1 2">
    <name type="scientific">Azospirillum brasilense</name>
    <dbReference type="NCBI Taxonomy" id="192"/>
    <lineage>
        <taxon>Bacteria</taxon>
        <taxon>Pseudomonadati</taxon>
        <taxon>Pseudomonadota</taxon>
        <taxon>Alphaproteobacteria</taxon>
        <taxon>Rhodospirillales</taxon>
        <taxon>Azospirillaceae</taxon>
        <taxon>Azospirillum</taxon>
    </lineage>
</organism>
<dbReference type="RefSeq" id="WP_094306785.1">
    <property type="nucleotide sequence ID" value="NZ_NOWT01000041.1"/>
</dbReference>
<gene>
    <name evidence="1" type="ORF">CHT98_28650</name>
</gene>
<proteinExistence type="predicted"/>
<reference evidence="1 2" key="1">
    <citation type="submission" date="2017-07" db="EMBL/GenBank/DDBJ databases">
        <title>Whole genome sequence of Azospirillum brasilense 2A1, a potential biofertilizer strain.</title>
        <authorList>
            <person name="Fontana C.A."/>
            <person name="Toffoli L.M."/>
            <person name="Salazar S.M."/>
            <person name="Puglisi E."/>
            <person name="Pedraza R."/>
            <person name="Bassi D."/>
            <person name="Cocconcelli P.S."/>
        </authorList>
    </citation>
    <scope>NUCLEOTIDE SEQUENCE [LARGE SCALE GENOMIC DNA]</scope>
    <source>
        <strain evidence="1 2">2A1</strain>
        <plasmid evidence="1">unnamed</plasmid>
    </source>
</reference>
<protein>
    <submittedName>
        <fullName evidence="1">Uncharacterized protein</fullName>
    </submittedName>
</protein>
<accession>A0A235H5D2</accession>
<dbReference type="Proteomes" id="UP000215367">
    <property type="component" value="Unassembled WGS sequence"/>
</dbReference>
<comment type="caution">
    <text evidence="1">The sequence shown here is derived from an EMBL/GenBank/DDBJ whole genome shotgun (WGS) entry which is preliminary data.</text>
</comment>
<dbReference type="EMBL" id="NOWT01000041">
    <property type="protein sequence ID" value="OYD80969.1"/>
    <property type="molecule type" value="Genomic_DNA"/>
</dbReference>
<evidence type="ECO:0000313" key="1">
    <source>
        <dbReference type="EMBL" id="OYD80969.1"/>
    </source>
</evidence>
<name>A0A235H5D2_AZOBR</name>
<evidence type="ECO:0000313" key="2">
    <source>
        <dbReference type="Proteomes" id="UP000215367"/>
    </source>
</evidence>
<dbReference type="AlphaFoldDB" id="A0A235H5D2"/>
<keyword evidence="1" id="KW-0614">Plasmid</keyword>
<sequence length="132" mass="14097">MTTLHEALDAVLAAQTGGLKLSRIVAYALGDGDAASRFAFEKFGPDLRPEGAKKGTVWLPAAYTESLDAAGKPLPAGWLLSSGIDREGPFAVALHEDREMVRETAATETLARLAATLRARLEEEEDMEALLS</sequence>